<dbReference type="Pfam" id="PF06766">
    <property type="entry name" value="Hydrophobin_2"/>
    <property type="match status" value="1"/>
</dbReference>
<protein>
    <recommendedName>
        <fullName evidence="6">Hydrophobin</fullName>
    </recommendedName>
</protein>
<proteinExistence type="inferred from homology"/>
<keyword evidence="5" id="KW-1185">Reference proteome</keyword>
<dbReference type="OrthoDB" id="4500971at2759"/>
<organism evidence="4 5">
    <name type="scientific">Rhizodiscina lignyota</name>
    <dbReference type="NCBI Taxonomy" id="1504668"/>
    <lineage>
        <taxon>Eukaryota</taxon>
        <taxon>Fungi</taxon>
        <taxon>Dikarya</taxon>
        <taxon>Ascomycota</taxon>
        <taxon>Pezizomycotina</taxon>
        <taxon>Dothideomycetes</taxon>
        <taxon>Pleosporomycetidae</taxon>
        <taxon>Aulographales</taxon>
        <taxon>Rhizodiscinaceae</taxon>
        <taxon>Rhizodiscina</taxon>
    </lineage>
</organism>
<dbReference type="PANTHER" id="PTHR42341">
    <property type="entry name" value="HYDROPHOBIN"/>
    <property type="match status" value="1"/>
</dbReference>
<dbReference type="InterPro" id="IPR036686">
    <property type="entry name" value="Class_II_Hydrophobin_sf"/>
</dbReference>
<evidence type="ECO:0000256" key="3">
    <source>
        <dbReference type="SAM" id="SignalP"/>
    </source>
</evidence>
<keyword evidence="3" id="KW-0732">Signal</keyword>
<dbReference type="AlphaFoldDB" id="A0A9P4IVF0"/>
<gene>
    <name evidence="4" type="ORF">NA57DRAFT_31093</name>
</gene>
<dbReference type="Gene3D" id="3.20.120.10">
    <property type="entry name" value="Hydrophobin"/>
    <property type="match status" value="1"/>
</dbReference>
<evidence type="ECO:0000256" key="1">
    <source>
        <dbReference type="ARBA" id="ARBA00009576"/>
    </source>
</evidence>
<evidence type="ECO:0008006" key="6">
    <source>
        <dbReference type="Google" id="ProtNLM"/>
    </source>
</evidence>
<evidence type="ECO:0000313" key="5">
    <source>
        <dbReference type="Proteomes" id="UP000799772"/>
    </source>
</evidence>
<dbReference type="Proteomes" id="UP000799772">
    <property type="component" value="Unassembled WGS sequence"/>
</dbReference>
<dbReference type="InterPro" id="IPR010636">
    <property type="entry name" value="Class_II_hydrophobin"/>
</dbReference>
<dbReference type="GO" id="GO:0005576">
    <property type="term" value="C:extracellular region"/>
    <property type="evidence" value="ECO:0007669"/>
    <property type="project" value="InterPro"/>
</dbReference>
<accession>A0A9P4IVF0</accession>
<name>A0A9P4IVF0_9PEZI</name>
<dbReference type="CDD" id="cd23508">
    <property type="entry name" value="hydrophobin_II"/>
    <property type="match status" value="1"/>
</dbReference>
<feature type="chain" id="PRO_5040342949" description="Hydrophobin" evidence="3">
    <location>
        <begin position="20"/>
        <end position="94"/>
    </location>
</feature>
<dbReference type="PANTHER" id="PTHR42341:SF1">
    <property type="entry name" value="HYDROPHOBIN"/>
    <property type="match status" value="1"/>
</dbReference>
<dbReference type="SUPFAM" id="SSF101751">
    <property type="entry name" value="Hydrophobin II, HfbII"/>
    <property type="match status" value="1"/>
</dbReference>
<comment type="similarity">
    <text evidence="1">Belongs to the cerato-ulmin hydrophobin family.</text>
</comment>
<feature type="signal peptide" evidence="3">
    <location>
        <begin position="1"/>
        <end position="19"/>
    </location>
</feature>
<reference evidence="4" key="1">
    <citation type="journal article" date="2020" name="Stud. Mycol.">
        <title>101 Dothideomycetes genomes: a test case for predicting lifestyles and emergence of pathogens.</title>
        <authorList>
            <person name="Haridas S."/>
            <person name="Albert R."/>
            <person name="Binder M."/>
            <person name="Bloem J."/>
            <person name="Labutti K."/>
            <person name="Salamov A."/>
            <person name="Andreopoulos B."/>
            <person name="Baker S."/>
            <person name="Barry K."/>
            <person name="Bills G."/>
            <person name="Bluhm B."/>
            <person name="Cannon C."/>
            <person name="Castanera R."/>
            <person name="Culley D."/>
            <person name="Daum C."/>
            <person name="Ezra D."/>
            <person name="Gonzalez J."/>
            <person name="Henrissat B."/>
            <person name="Kuo A."/>
            <person name="Liang C."/>
            <person name="Lipzen A."/>
            <person name="Lutzoni F."/>
            <person name="Magnuson J."/>
            <person name="Mondo S."/>
            <person name="Nolan M."/>
            <person name="Ohm R."/>
            <person name="Pangilinan J."/>
            <person name="Park H.-J."/>
            <person name="Ramirez L."/>
            <person name="Alfaro M."/>
            <person name="Sun H."/>
            <person name="Tritt A."/>
            <person name="Yoshinaga Y."/>
            <person name="Zwiers L.-H."/>
            <person name="Turgeon B."/>
            <person name="Goodwin S."/>
            <person name="Spatafora J."/>
            <person name="Crous P."/>
            <person name="Grigoriev I."/>
        </authorList>
    </citation>
    <scope>NUCLEOTIDE SEQUENCE</scope>
    <source>
        <strain evidence="4">CBS 133067</strain>
    </source>
</reference>
<comment type="caution">
    <text evidence="4">The sequence shown here is derived from an EMBL/GenBank/DDBJ whole genome shotgun (WGS) entry which is preliminary data.</text>
</comment>
<evidence type="ECO:0000313" key="4">
    <source>
        <dbReference type="EMBL" id="KAF2105137.1"/>
    </source>
</evidence>
<keyword evidence="2" id="KW-1015">Disulfide bond</keyword>
<evidence type="ECO:0000256" key="2">
    <source>
        <dbReference type="ARBA" id="ARBA00023157"/>
    </source>
</evidence>
<dbReference type="EMBL" id="ML978121">
    <property type="protein sequence ID" value="KAF2105137.1"/>
    <property type="molecule type" value="Genomic_DNA"/>
</dbReference>
<sequence length="94" mass="9790">MQFSTKLAAVLAAASFVLAAPHERRQAATVCSGSNTPQCCAVDVLGLADLQCANPPTTPTNQTQFIAECATIGQEARCCLLPILEQGLICSDPL</sequence>